<keyword evidence="3" id="KW-1185">Reference proteome</keyword>
<dbReference type="Pfam" id="PF00651">
    <property type="entry name" value="BTB"/>
    <property type="match status" value="1"/>
</dbReference>
<organism evidence="2 3">
    <name type="scientific">Trichonephila inaurata madagascariensis</name>
    <dbReference type="NCBI Taxonomy" id="2747483"/>
    <lineage>
        <taxon>Eukaryota</taxon>
        <taxon>Metazoa</taxon>
        <taxon>Ecdysozoa</taxon>
        <taxon>Arthropoda</taxon>
        <taxon>Chelicerata</taxon>
        <taxon>Arachnida</taxon>
        <taxon>Araneae</taxon>
        <taxon>Araneomorphae</taxon>
        <taxon>Entelegynae</taxon>
        <taxon>Araneoidea</taxon>
        <taxon>Nephilidae</taxon>
        <taxon>Trichonephila</taxon>
        <taxon>Trichonephila inaurata</taxon>
    </lineage>
</organism>
<dbReference type="PROSITE" id="PS50097">
    <property type="entry name" value="BTB"/>
    <property type="match status" value="1"/>
</dbReference>
<name>A0A8X7C3X7_9ARAC</name>
<reference evidence="2" key="1">
    <citation type="submission" date="2020-08" db="EMBL/GenBank/DDBJ databases">
        <title>Multicomponent nature underlies the extraordinary mechanical properties of spider dragline silk.</title>
        <authorList>
            <person name="Kono N."/>
            <person name="Nakamura H."/>
            <person name="Mori M."/>
            <person name="Yoshida Y."/>
            <person name="Ohtoshi R."/>
            <person name="Malay A.D."/>
            <person name="Moran D.A.P."/>
            <person name="Tomita M."/>
            <person name="Numata K."/>
            <person name="Arakawa K."/>
        </authorList>
    </citation>
    <scope>NUCLEOTIDE SEQUENCE</scope>
</reference>
<gene>
    <name evidence="2" type="ORF">TNIN_412341</name>
</gene>
<evidence type="ECO:0000313" key="2">
    <source>
        <dbReference type="EMBL" id="GFY56191.1"/>
    </source>
</evidence>
<dbReference type="Gene3D" id="3.30.710.10">
    <property type="entry name" value="Potassium Channel Kv1.1, Chain A"/>
    <property type="match status" value="1"/>
</dbReference>
<dbReference type="EMBL" id="BMAV01010819">
    <property type="protein sequence ID" value="GFY56191.1"/>
    <property type="molecule type" value="Genomic_DNA"/>
</dbReference>
<dbReference type="Proteomes" id="UP000886998">
    <property type="component" value="Unassembled WGS sequence"/>
</dbReference>
<dbReference type="CDD" id="cd18186">
    <property type="entry name" value="BTB_POZ_ZBTB_KLHL-like"/>
    <property type="match status" value="1"/>
</dbReference>
<protein>
    <recommendedName>
        <fullName evidence="1">BTB domain-containing protein</fullName>
    </recommendedName>
</protein>
<evidence type="ECO:0000259" key="1">
    <source>
        <dbReference type="PROSITE" id="PS50097"/>
    </source>
</evidence>
<proteinExistence type="predicted"/>
<dbReference type="InterPro" id="IPR011333">
    <property type="entry name" value="SKP1/BTB/POZ_sf"/>
</dbReference>
<dbReference type="OrthoDB" id="6434269at2759"/>
<dbReference type="InterPro" id="IPR000210">
    <property type="entry name" value="BTB/POZ_dom"/>
</dbReference>
<accession>A0A8X7C3X7</accession>
<dbReference type="PANTHER" id="PTHR24413">
    <property type="entry name" value="SPECKLE-TYPE POZ PROTEIN"/>
    <property type="match status" value="1"/>
</dbReference>
<feature type="domain" description="BTB" evidence="1">
    <location>
        <begin position="63"/>
        <end position="130"/>
    </location>
</feature>
<dbReference type="AlphaFoldDB" id="A0A8X7C3X7"/>
<evidence type="ECO:0000313" key="3">
    <source>
        <dbReference type="Proteomes" id="UP000886998"/>
    </source>
</evidence>
<dbReference type="SMART" id="SM00225">
    <property type="entry name" value="BTB"/>
    <property type="match status" value="1"/>
</dbReference>
<dbReference type="SUPFAM" id="SSF54695">
    <property type="entry name" value="POZ domain"/>
    <property type="match status" value="1"/>
</dbReference>
<sequence length="179" mass="20572">MFLVRRICTKRAIKKIDLGITIASVYNQITSEPNASHTEVKELDKMVDLKEDFHCLYDESILTDVKLRTATQTFQAHKNILSARSPVFRAMFMTDMKEKIQESVDLPDLEDDTVRRMLLYMYTNALDGLQFKSALKLYAAADKYEITALKTSVLPFEKICVPTTCVMCWFFLTCTLTMA</sequence>
<comment type="caution">
    <text evidence="2">The sequence shown here is derived from an EMBL/GenBank/DDBJ whole genome shotgun (WGS) entry which is preliminary data.</text>
</comment>